<dbReference type="GO" id="GO:1990757">
    <property type="term" value="F:ubiquitin ligase activator activity"/>
    <property type="evidence" value="ECO:0007669"/>
    <property type="project" value="TreeGrafter"/>
</dbReference>
<evidence type="ECO:0000256" key="5">
    <source>
        <dbReference type="SAM" id="MobiDB-lite"/>
    </source>
</evidence>
<dbReference type="STRING" id="137246.A0A401S8K1"/>
<dbReference type="InterPro" id="IPR015943">
    <property type="entry name" value="WD40/YVTN_repeat-like_dom_sf"/>
</dbReference>
<dbReference type="PROSITE" id="PS50082">
    <property type="entry name" value="WD_REPEATS_2"/>
    <property type="match status" value="3"/>
</dbReference>
<dbReference type="EMBL" id="BEZZ01000135">
    <property type="protein sequence ID" value="GCC26729.1"/>
    <property type="molecule type" value="Genomic_DNA"/>
</dbReference>
<protein>
    <recommendedName>
        <fullName evidence="6">CDC20/Fizzy WD40 domain-containing protein</fullName>
    </recommendedName>
</protein>
<evidence type="ECO:0000259" key="6">
    <source>
        <dbReference type="Pfam" id="PF24807"/>
    </source>
</evidence>
<evidence type="ECO:0000256" key="4">
    <source>
        <dbReference type="PROSITE-ProRule" id="PRU00221"/>
    </source>
</evidence>
<evidence type="ECO:0000313" key="7">
    <source>
        <dbReference type="EMBL" id="GCC26729.1"/>
    </source>
</evidence>
<dbReference type="OMA" id="MKWELPS"/>
<dbReference type="GO" id="GO:0031145">
    <property type="term" value="P:anaphase-promoting complex-dependent catabolic process"/>
    <property type="evidence" value="ECO:0007669"/>
    <property type="project" value="TreeGrafter"/>
</dbReference>
<feature type="repeat" description="WD" evidence="4">
    <location>
        <begin position="303"/>
        <end position="344"/>
    </location>
</feature>
<name>A0A401S8K1_CHIPU</name>
<dbReference type="InterPro" id="IPR033010">
    <property type="entry name" value="Cdc20/Fizzy"/>
</dbReference>
<dbReference type="InterPro" id="IPR056150">
    <property type="entry name" value="WD40_CDC20-Fz"/>
</dbReference>
<evidence type="ECO:0000256" key="3">
    <source>
        <dbReference type="ARBA" id="ARBA00022737"/>
    </source>
</evidence>
<keyword evidence="2 4" id="KW-0853">WD repeat</keyword>
<sequence>MKWELPSPVASSSPIVARWQNLPRRECRRTAASSGAPVVTVIEEEGRTRTGRLAGAATKANTMTATTRDQFRAGVEVVLMTQVEERTLIAAEGGAEAGDDNETGSVTAGGTVTAPEKETGPTFGEVMKTETDAEELTKQTLPCKKKAFQQACSGHYESPEIVNRKRVSAATSADYGLHIQPNQSPANQFSSNCKESYAVMKQRLQDAIPSSLNKTRIVTINGKSNKTCQVYKNNLGDTFWGKCDGTKRKRCTSFFPMKILDAPGLKDDYYLNLVDWNAANLVAIALSDTAYLWHPELGVHEAVNVEAGYISSVAWIKDRNNLAIGTSTAHVQLWDIETKKKLRNMHSHSSMVGALSWNSYILSSGSRFGSIHHHDVRIAHHHVGTLCGHTSQVCSLKWSPNGAVLASGGNDGLLNIWLNDPAANINSKPDMTISNHQSAVKAMNWCPWQSGILAVGGGMKDGHLRLWDTKSGTCIGDVDTKSQICSLLFLSQHNELVTGHGFPKHQVSIWNYPTLVKSADLKGHRGRVLHLASSPDDSVVFSAAADETVCLWNCGTASEHKLDVKQAINGEASQY</sequence>
<feature type="domain" description="CDC20/Fizzy WD40" evidence="6">
    <location>
        <begin position="260"/>
        <end position="552"/>
    </location>
</feature>
<accession>A0A401S8K1</accession>
<comment type="similarity">
    <text evidence="1">Belongs to the WD repeat CDC20/Fizzy family.</text>
</comment>
<feature type="repeat" description="WD" evidence="4">
    <location>
        <begin position="386"/>
        <end position="417"/>
    </location>
</feature>
<dbReference type="AlphaFoldDB" id="A0A401S8K1"/>
<keyword evidence="8" id="KW-1185">Reference proteome</keyword>
<feature type="compositionally biased region" description="Low complexity" evidence="5">
    <location>
        <begin position="103"/>
        <end position="114"/>
    </location>
</feature>
<dbReference type="InterPro" id="IPR036322">
    <property type="entry name" value="WD40_repeat_dom_sf"/>
</dbReference>
<evidence type="ECO:0000256" key="1">
    <source>
        <dbReference type="ARBA" id="ARBA00006445"/>
    </source>
</evidence>
<dbReference type="Gene3D" id="2.130.10.10">
    <property type="entry name" value="YVTN repeat-like/Quinoprotein amine dehydrogenase"/>
    <property type="match status" value="1"/>
</dbReference>
<gene>
    <name evidence="7" type="ORF">chiPu_0005147</name>
</gene>
<dbReference type="SMART" id="SM00320">
    <property type="entry name" value="WD40"/>
    <property type="match status" value="6"/>
</dbReference>
<keyword evidence="3" id="KW-0677">Repeat</keyword>
<dbReference type="GO" id="GO:0010997">
    <property type="term" value="F:anaphase-promoting complex binding"/>
    <property type="evidence" value="ECO:0007669"/>
    <property type="project" value="InterPro"/>
</dbReference>
<evidence type="ECO:0000313" key="8">
    <source>
        <dbReference type="Proteomes" id="UP000287033"/>
    </source>
</evidence>
<feature type="region of interest" description="Disordered" evidence="5">
    <location>
        <begin position="94"/>
        <end position="123"/>
    </location>
</feature>
<dbReference type="PROSITE" id="PS50294">
    <property type="entry name" value="WD_REPEATS_REGION"/>
    <property type="match status" value="2"/>
</dbReference>
<dbReference type="Proteomes" id="UP000287033">
    <property type="component" value="Unassembled WGS sequence"/>
</dbReference>
<dbReference type="InterPro" id="IPR001680">
    <property type="entry name" value="WD40_rpt"/>
</dbReference>
<feature type="repeat" description="WD" evidence="4">
    <location>
        <begin position="521"/>
        <end position="553"/>
    </location>
</feature>
<reference evidence="7 8" key="1">
    <citation type="journal article" date="2018" name="Nat. Ecol. Evol.">
        <title>Shark genomes provide insights into elasmobranch evolution and the origin of vertebrates.</title>
        <authorList>
            <person name="Hara Y"/>
            <person name="Yamaguchi K"/>
            <person name="Onimaru K"/>
            <person name="Kadota M"/>
            <person name="Koyanagi M"/>
            <person name="Keeley SD"/>
            <person name="Tatsumi K"/>
            <person name="Tanaka K"/>
            <person name="Motone F"/>
            <person name="Kageyama Y"/>
            <person name="Nozu R"/>
            <person name="Adachi N"/>
            <person name="Nishimura O"/>
            <person name="Nakagawa R"/>
            <person name="Tanegashima C"/>
            <person name="Kiyatake I"/>
            <person name="Matsumoto R"/>
            <person name="Murakumo K"/>
            <person name="Nishida K"/>
            <person name="Terakita A"/>
            <person name="Kuratani S"/>
            <person name="Sato K"/>
            <person name="Hyodo S Kuraku.S."/>
        </authorList>
    </citation>
    <scope>NUCLEOTIDE SEQUENCE [LARGE SCALE GENOMIC DNA]</scope>
</reference>
<dbReference type="PANTHER" id="PTHR19918">
    <property type="entry name" value="CELL DIVISION CYCLE 20 CDC20 FIZZY -RELATED"/>
    <property type="match status" value="1"/>
</dbReference>
<dbReference type="GO" id="GO:0005680">
    <property type="term" value="C:anaphase-promoting complex"/>
    <property type="evidence" value="ECO:0007669"/>
    <property type="project" value="TreeGrafter"/>
</dbReference>
<organism evidence="7 8">
    <name type="scientific">Chiloscyllium punctatum</name>
    <name type="common">Brownbanded bambooshark</name>
    <name type="synonym">Hemiscyllium punctatum</name>
    <dbReference type="NCBI Taxonomy" id="137246"/>
    <lineage>
        <taxon>Eukaryota</taxon>
        <taxon>Metazoa</taxon>
        <taxon>Chordata</taxon>
        <taxon>Craniata</taxon>
        <taxon>Vertebrata</taxon>
        <taxon>Chondrichthyes</taxon>
        <taxon>Elasmobranchii</taxon>
        <taxon>Galeomorphii</taxon>
        <taxon>Galeoidea</taxon>
        <taxon>Orectolobiformes</taxon>
        <taxon>Hemiscylliidae</taxon>
        <taxon>Chiloscyllium</taxon>
    </lineage>
</organism>
<dbReference type="SUPFAM" id="SSF50978">
    <property type="entry name" value="WD40 repeat-like"/>
    <property type="match status" value="1"/>
</dbReference>
<dbReference type="OrthoDB" id="10263272at2759"/>
<dbReference type="Pfam" id="PF24807">
    <property type="entry name" value="WD40_CDC20-Fz"/>
    <property type="match status" value="1"/>
</dbReference>
<comment type="caution">
    <text evidence="7">The sequence shown here is derived from an EMBL/GenBank/DDBJ whole genome shotgun (WGS) entry which is preliminary data.</text>
</comment>
<dbReference type="PANTHER" id="PTHR19918:SF4">
    <property type="entry name" value="CELL DIVISION CYCLE PROTEIN 20 HOMOLOG B"/>
    <property type="match status" value="1"/>
</dbReference>
<dbReference type="GO" id="GO:1905786">
    <property type="term" value="P:positive regulation of anaphase-promoting complex-dependent catabolic process"/>
    <property type="evidence" value="ECO:0007669"/>
    <property type="project" value="TreeGrafter"/>
</dbReference>
<evidence type="ECO:0000256" key="2">
    <source>
        <dbReference type="ARBA" id="ARBA00022574"/>
    </source>
</evidence>
<proteinExistence type="inferred from homology"/>